<dbReference type="Proteomes" id="UP000032611">
    <property type="component" value="Chromosome"/>
</dbReference>
<dbReference type="NCBIfam" id="NF003027">
    <property type="entry name" value="PRK03906.1"/>
    <property type="match status" value="1"/>
</dbReference>
<keyword evidence="6 9" id="KW-0408">Iron</keyword>
<proteinExistence type="inferred from homology"/>
<evidence type="ECO:0000256" key="8">
    <source>
        <dbReference type="ARBA" id="ARBA00023239"/>
    </source>
</evidence>
<evidence type="ECO:0000256" key="2">
    <source>
        <dbReference type="ARBA" id="ARBA00002713"/>
    </source>
</evidence>
<comment type="pathway">
    <text evidence="3 9">Carbohydrate metabolism; pentose and glucuronate interconversion.</text>
</comment>
<dbReference type="HOGENOM" id="CLU_058621_2_0_5"/>
<reference evidence="10 11" key="1">
    <citation type="journal article" date="2015" name="Genome Announc.">
        <title>Complete genome sequence of Martelella endophytica YC6887, which has antifungal activity associated with a halophyte.</title>
        <authorList>
            <person name="Khan A."/>
            <person name="Khan H."/>
            <person name="Chung E.J."/>
            <person name="Hossain M.T."/>
            <person name="Chung Y.R."/>
        </authorList>
    </citation>
    <scope>NUCLEOTIDE SEQUENCE [LARGE SCALE GENOMIC DNA]</scope>
    <source>
        <strain evidence="10">YC6887</strain>
    </source>
</reference>
<dbReference type="PANTHER" id="PTHR30387:SF2">
    <property type="entry name" value="MANNONATE DEHYDRATASE"/>
    <property type="match status" value="1"/>
</dbReference>
<dbReference type="Gene3D" id="3.20.20.150">
    <property type="entry name" value="Divalent-metal-dependent TIM barrel enzymes"/>
    <property type="match status" value="1"/>
</dbReference>
<comment type="cofactor">
    <cofactor evidence="9">
        <name>Fe(2+)</name>
        <dbReference type="ChEBI" id="CHEBI:29033"/>
    </cofactor>
    <cofactor evidence="9">
        <name>Mn(2+)</name>
        <dbReference type="ChEBI" id="CHEBI:29035"/>
    </cofactor>
</comment>
<dbReference type="AlphaFoldDB" id="A0A0D5LTM9"/>
<evidence type="ECO:0000256" key="6">
    <source>
        <dbReference type="ARBA" id="ARBA00023004"/>
    </source>
</evidence>
<dbReference type="NCBIfam" id="TIGR00695">
    <property type="entry name" value="uxuA"/>
    <property type="match status" value="1"/>
</dbReference>
<name>A0A0D5LTM9_MAREN</name>
<evidence type="ECO:0000256" key="4">
    <source>
        <dbReference type="ARBA" id="ARBA00007389"/>
    </source>
</evidence>
<dbReference type="RefSeq" id="WP_045684041.1">
    <property type="nucleotide sequence ID" value="NZ_CP010803.1"/>
</dbReference>
<evidence type="ECO:0000313" key="10">
    <source>
        <dbReference type="EMBL" id="AJY47559.1"/>
    </source>
</evidence>
<dbReference type="Pfam" id="PF03786">
    <property type="entry name" value="UxuA"/>
    <property type="match status" value="1"/>
</dbReference>
<comment type="catalytic activity">
    <reaction evidence="1 9">
        <text>D-mannonate = 2-dehydro-3-deoxy-D-gluconate + H2O</text>
        <dbReference type="Rhea" id="RHEA:20097"/>
        <dbReference type="ChEBI" id="CHEBI:15377"/>
        <dbReference type="ChEBI" id="CHEBI:17767"/>
        <dbReference type="ChEBI" id="CHEBI:57990"/>
        <dbReference type="EC" id="4.2.1.8"/>
    </reaction>
</comment>
<dbReference type="PATRIC" id="fig|1486262.3.peg.4295"/>
<keyword evidence="7 9" id="KW-0464">Manganese</keyword>
<dbReference type="KEGG" id="mey:TM49_20780"/>
<gene>
    <name evidence="9" type="primary">uxuA</name>
    <name evidence="10" type="ORF">TM49_20780</name>
</gene>
<dbReference type="EMBL" id="CP010803">
    <property type="protein sequence ID" value="AJY47559.1"/>
    <property type="molecule type" value="Genomic_DNA"/>
</dbReference>
<evidence type="ECO:0000256" key="3">
    <source>
        <dbReference type="ARBA" id="ARBA00004892"/>
    </source>
</evidence>
<evidence type="ECO:0000256" key="7">
    <source>
        <dbReference type="ARBA" id="ARBA00023211"/>
    </source>
</evidence>
<dbReference type="UniPathway" id="UPA00246"/>
<dbReference type="GO" id="GO:0042840">
    <property type="term" value="P:D-glucuronate catabolic process"/>
    <property type="evidence" value="ECO:0007669"/>
    <property type="project" value="TreeGrafter"/>
</dbReference>
<accession>A0A0D5LTM9</accession>
<dbReference type="HAMAP" id="MF_00106">
    <property type="entry name" value="UxuA"/>
    <property type="match status" value="1"/>
</dbReference>
<protein>
    <recommendedName>
        <fullName evidence="5 9">Mannonate dehydratase</fullName>
        <ecNumber evidence="5 9">4.2.1.8</ecNumber>
    </recommendedName>
    <alternativeName>
        <fullName evidence="9">D-mannonate hydro-lyase</fullName>
    </alternativeName>
</protein>
<comment type="similarity">
    <text evidence="4 9">Belongs to the mannonate dehydratase family.</text>
</comment>
<dbReference type="InterPro" id="IPR036237">
    <property type="entry name" value="Xyl_isomerase-like_sf"/>
</dbReference>
<dbReference type="GO" id="GO:0008927">
    <property type="term" value="F:mannonate dehydratase activity"/>
    <property type="evidence" value="ECO:0007669"/>
    <property type="project" value="UniProtKB-UniRule"/>
</dbReference>
<evidence type="ECO:0000256" key="5">
    <source>
        <dbReference type="ARBA" id="ARBA00012927"/>
    </source>
</evidence>
<dbReference type="GO" id="GO:0030145">
    <property type="term" value="F:manganese ion binding"/>
    <property type="evidence" value="ECO:0007669"/>
    <property type="project" value="TreeGrafter"/>
</dbReference>
<organism evidence="10 11">
    <name type="scientific">Martelella endophytica</name>
    <dbReference type="NCBI Taxonomy" id="1486262"/>
    <lineage>
        <taxon>Bacteria</taxon>
        <taxon>Pseudomonadati</taxon>
        <taxon>Pseudomonadota</taxon>
        <taxon>Alphaproteobacteria</taxon>
        <taxon>Hyphomicrobiales</taxon>
        <taxon>Aurantimonadaceae</taxon>
        <taxon>Martelella</taxon>
    </lineage>
</organism>
<dbReference type="SUPFAM" id="SSF51658">
    <property type="entry name" value="Xylose isomerase-like"/>
    <property type="match status" value="1"/>
</dbReference>
<dbReference type="PIRSF" id="PIRSF016049">
    <property type="entry name" value="Man_dehyd"/>
    <property type="match status" value="1"/>
</dbReference>
<dbReference type="EC" id="4.2.1.8" evidence="5 9"/>
<evidence type="ECO:0000313" key="11">
    <source>
        <dbReference type="Proteomes" id="UP000032611"/>
    </source>
</evidence>
<keyword evidence="11" id="KW-1185">Reference proteome</keyword>
<dbReference type="GO" id="GO:0008198">
    <property type="term" value="F:ferrous iron binding"/>
    <property type="evidence" value="ECO:0007669"/>
    <property type="project" value="TreeGrafter"/>
</dbReference>
<comment type="function">
    <text evidence="2 9">Catalyzes the dehydration of D-mannonate.</text>
</comment>
<evidence type="ECO:0000256" key="9">
    <source>
        <dbReference type="HAMAP-Rule" id="MF_00106"/>
    </source>
</evidence>
<dbReference type="PANTHER" id="PTHR30387">
    <property type="entry name" value="MANNONATE DEHYDRATASE"/>
    <property type="match status" value="1"/>
</dbReference>
<dbReference type="OrthoDB" id="9780250at2"/>
<evidence type="ECO:0000256" key="1">
    <source>
        <dbReference type="ARBA" id="ARBA00001794"/>
    </source>
</evidence>
<keyword evidence="8 9" id="KW-0456">Lyase</keyword>
<dbReference type="InterPro" id="IPR004628">
    <property type="entry name" value="Man_deHydtase"/>
</dbReference>
<sequence length="398" mass="44422">MRQTWRWFGPVDRVSIDDMLQAGVEGVVTALHHVPTGVVWTPEEIAKRQAELAVMKDGGESGLKWEVVESLPVSEDIKKQKGDWRTHIENYKVSLRNLSEAGIEVVCYNFMPVLDWTRTDLAYRLKTGATCMRFDYADFAAFDIHILKRDGAAEDFSEAVREEAARRFSAMDEARQQLLTTNLVFGLPGAAENFTLEDVRQHLAEYASISAEGLFAHFVDFLEEVVPVAEEVGIRMCCHPDDPPFGLLGLPRVMSTEADYKALMDAVDVPANGITLCSGSLGARPDNDLPGMMERLGDRVHFLHLRNVHRETGDIKGSFYESEHLGGDTDMVALVAAALKEEKRRRDAGRADWNIPFRPDHGLDILDDQNRKAQPGYPAIGRLKGLAELRGVMTALSR</sequence>
<dbReference type="STRING" id="1486262.TM49_20780"/>